<dbReference type="Pfam" id="PF02677">
    <property type="entry name" value="QueH"/>
    <property type="match status" value="1"/>
</dbReference>
<comment type="caution">
    <text evidence="18">The sequence shown here is derived from an EMBL/GenBank/DDBJ whole genome shotgun (WGS) entry which is preliminary data.</text>
</comment>
<comment type="pathway">
    <text evidence="2 17">tRNA modification; tRNA-queuosine biosynthesis.</text>
</comment>
<dbReference type="PANTHER" id="PTHR36701:SF1">
    <property type="entry name" value="EPOXYQUEUOSINE REDUCTASE QUEH"/>
    <property type="match status" value="1"/>
</dbReference>
<feature type="binding site" evidence="17">
    <location>
        <position position="86"/>
    </location>
    <ligand>
        <name>[4Fe-4S] cluster</name>
        <dbReference type="ChEBI" id="CHEBI:49883"/>
    </ligand>
</feature>
<evidence type="ECO:0000256" key="6">
    <source>
        <dbReference type="ARBA" id="ARBA00022485"/>
    </source>
</evidence>
<gene>
    <name evidence="17" type="primary">queH</name>
    <name evidence="18" type="ORF">FL622_10070</name>
</gene>
<evidence type="ECO:0000256" key="1">
    <source>
        <dbReference type="ARBA" id="ARBA00002268"/>
    </source>
</evidence>
<protein>
    <recommendedName>
        <fullName evidence="5 17">Epoxyqueuosine reductase QueH</fullName>
        <ecNumber evidence="4 17">1.17.99.6</ecNumber>
    </recommendedName>
    <alternativeName>
        <fullName evidence="15 17">Queuosine biosynthesis protein QueH</fullName>
    </alternativeName>
</protein>
<dbReference type="InterPro" id="IPR003828">
    <property type="entry name" value="QueH"/>
</dbReference>
<dbReference type="GO" id="GO:0008616">
    <property type="term" value="P:tRNA queuosine(34) biosynthetic process"/>
    <property type="evidence" value="ECO:0007669"/>
    <property type="project" value="UniProtKB-UniRule"/>
</dbReference>
<dbReference type="PANTHER" id="PTHR36701">
    <property type="entry name" value="EPOXYQUEUOSINE REDUCTASE QUEH"/>
    <property type="match status" value="1"/>
</dbReference>
<evidence type="ECO:0000256" key="16">
    <source>
        <dbReference type="ARBA" id="ARBA00047415"/>
    </source>
</evidence>
<keyword evidence="13 17" id="KW-1015">Disulfide bond</keyword>
<keyword evidence="12 17" id="KW-0411">Iron-sulfur</keyword>
<dbReference type="GO" id="GO:0046872">
    <property type="term" value="F:metal ion binding"/>
    <property type="evidence" value="ECO:0007669"/>
    <property type="project" value="UniProtKB-KW"/>
</dbReference>
<evidence type="ECO:0000256" key="13">
    <source>
        <dbReference type="ARBA" id="ARBA00023157"/>
    </source>
</evidence>
<evidence type="ECO:0000256" key="7">
    <source>
        <dbReference type="ARBA" id="ARBA00022694"/>
    </source>
</evidence>
<evidence type="ECO:0000256" key="12">
    <source>
        <dbReference type="ARBA" id="ARBA00023014"/>
    </source>
</evidence>
<dbReference type="HAMAP" id="MF_02089">
    <property type="entry name" value="QueH"/>
    <property type="match status" value="1"/>
</dbReference>
<keyword evidence="9 17" id="KW-0671">Queuosine biosynthesis</keyword>
<evidence type="ECO:0000256" key="3">
    <source>
        <dbReference type="ARBA" id="ARBA00008207"/>
    </source>
</evidence>
<evidence type="ECO:0000256" key="10">
    <source>
        <dbReference type="ARBA" id="ARBA00023002"/>
    </source>
</evidence>
<dbReference type="EC" id="1.17.99.6" evidence="4 17"/>
<comment type="function">
    <text evidence="1 17">Catalyzes the conversion of epoxyqueuosine (oQ) to queuosine (Q), which is a hypermodified base found in the wobble positions of tRNA(Asp), tRNA(Asn), tRNA(His) and tRNA(Tyr).</text>
</comment>
<evidence type="ECO:0000256" key="15">
    <source>
        <dbReference type="ARBA" id="ARBA00031446"/>
    </source>
</evidence>
<dbReference type="OrthoDB" id="9801033at2"/>
<dbReference type="RefSeq" id="WP_092057973.1">
    <property type="nucleotide sequence ID" value="NZ_FOJJ01000038.1"/>
</dbReference>
<comment type="similarity">
    <text evidence="3 17">Belongs to the QueH family.</text>
</comment>
<keyword evidence="6 17" id="KW-0004">4Fe-4S</keyword>
<dbReference type="GO" id="GO:0052693">
    <property type="term" value="F:epoxyqueuosine reductase activity"/>
    <property type="evidence" value="ECO:0007669"/>
    <property type="project" value="UniProtKB-UniRule"/>
</dbReference>
<evidence type="ECO:0000256" key="4">
    <source>
        <dbReference type="ARBA" id="ARBA00012622"/>
    </source>
</evidence>
<feature type="binding site" evidence="17">
    <location>
        <position position="83"/>
    </location>
    <ligand>
        <name>[4Fe-4S] cluster</name>
        <dbReference type="ChEBI" id="CHEBI:49883"/>
    </ligand>
</feature>
<name>A0A550JDG4_9BACT</name>
<dbReference type="AlphaFoldDB" id="A0A550JDG4"/>
<organism evidence="18 19">
    <name type="scientific">Trichloromonas acetexigens</name>
    <dbReference type="NCBI Taxonomy" id="38815"/>
    <lineage>
        <taxon>Bacteria</taxon>
        <taxon>Pseudomonadati</taxon>
        <taxon>Thermodesulfobacteriota</taxon>
        <taxon>Desulfuromonadia</taxon>
        <taxon>Desulfuromonadales</taxon>
        <taxon>Trichloromonadaceae</taxon>
        <taxon>Trichloromonas</taxon>
    </lineage>
</organism>
<evidence type="ECO:0000256" key="2">
    <source>
        <dbReference type="ARBA" id="ARBA00004691"/>
    </source>
</evidence>
<dbReference type="EMBL" id="VJVV01000006">
    <property type="protein sequence ID" value="TRO81243.1"/>
    <property type="molecule type" value="Genomic_DNA"/>
</dbReference>
<feature type="binding site" evidence="17">
    <location>
        <position position="9"/>
    </location>
    <ligand>
        <name>[4Fe-4S] cluster</name>
        <dbReference type="ChEBI" id="CHEBI:49883"/>
    </ligand>
</feature>
<keyword evidence="8 17" id="KW-0479">Metal-binding</keyword>
<evidence type="ECO:0000313" key="19">
    <source>
        <dbReference type="Proteomes" id="UP000317155"/>
    </source>
</evidence>
<keyword evidence="14 17" id="KW-0676">Redox-active center</keyword>
<evidence type="ECO:0000256" key="11">
    <source>
        <dbReference type="ARBA" id="ARBA00023004"/>
    </source>
</evidence>
<proteinExistence type="inferred from homology"/>
<evidence type="ECO:0000256" key="9">
    <source>
        <dbReference type="ARBA" id="ARBA00022785"/>
    </source>
</evidence>
<keyword evidence="19" id="KW-1185">Reference proteome</keyword>
<comment type="catalytic activity">
    <reaction evidence="16 17">
        <text>epoxyqueuosine(34) in tRNA + AH2 = queuosine(34) in tRNA + A + H2O</text>
        <dbReference type="Rhea" id="RHEA:32159"/>
        <dbReference type="Rhea" id="RHEA-COMP:18571"/>
        <dbReference type="Rhea" id="RHEA-COMP:18582"/>
        <dbReference type="ChEBI" id="CHEBI:13193"/>
        <dbReference type="ChEBI" id="CHEBI:15377"/>
        <dbReference type="ChEBI" id="CHEBI:17499"/>
        <dbReference type="ChEBI" id="CHEBI:194431"/>
        <dbReference type="ChEBI" id="CHEBI:194443"/>
        <dbReference type="EC" id="1.17.99.6"/>
    </reaction>
</comment>
<keyword evidence="10 17" id="KW-0560">Oxidoreductase</keyword>
<dbReference type="UniPathway" id="UPA00392"/>
<evidence type="ECO:0000256" key="14">
    <source>
        <dbReference type="ARBA" id="ARBA00023284"/>
    </source>
</evidence>
<keyword evidence="11 17" id="KW-0408">Iron</keyword>
<keyword evidence="7 17" id="KW-0819">tRNA processing</keyword>
<evidence type="ECO:0000313" key="18">
    <source>
        <dbReference type="EMBL" id="TRO81243.1"/>
    </source>
</evidence>
<feature type="binding site" evidence="17">
    <location>
        <position position="8"/>
    </location>
    <ligand>
        <name>[4Fe-4S] cluster</name>
        <dbReference type="ChEBI" id="CHEBI:49883"/>
    </ligand>
</feature>
<feature type="disulfide bond" description="Redox-active" evidence="17">
    <location>
        <begin position="163"/>
        <end position="165"/>
    </location>
</feature>
<reference evidence="18 19" key="1">
    <citation type="submission" date="2019-07" db="EMBL/GenBank/DDBJ databases">
        <title>Insights of Desulfuromonas acetexigens electromicrobiology.</title>
        <authorList>
            <person name="Katuri K."/>
            <person name="Sapireddy V."/>
            <person name="Shaw D.R."/>
            <person name="Saikaly P."/>
        </authorList>
    </citation>
    <scope>NUCLEOTIDE SEQUENCE [LARGE SCALE GENOMIC DNA]</scope>
    <source>
        <strain evidence="18 19">2873</strain>
    </source>
</reference>
<dbReference type="GO" id="GO:0051539">
    <property type="term" value="F:4 iron, 4 sulfur cluster binding"/>
    <property type="evidence" value="ECO:0007669"/>
    <property type="project" value="UniProtKB-UniRule"/>
</dbReference>
<dbReference type="Proteomes" id="UP000317155">
    <property type="component" value="Unassembled WGS sequence"/>
</dbReference>
<evidence type="ECO:0000256" key="5">
    <source>
        <dbReference type="ARBA" id="ARBA00016895"/>
    </source>
</evidence>
<accession>A0A550JDG4</accession>
<evidence type="ECO:0000256" key="8">
    <source>
        <dbReference type="ARBA" id="ARBA00022723"/>
    </source>
</evidence>
<sequence length="179" mass="20800">MNILLHTCCANCAIYPVDRLRDAGHAVTGYFYNPNIHPYLEFRRRLDTLKEYAELRDLPVVYREDYQLAEFLGAVAADPANRCGYCYQVRLAETAKVAAEQGFDGFTSTLLYSRFQKHEEIRLAGEDLARRYGLTFIYEDFRKGWNLGVAESKRLGLYRQQYCGCIYSEYDRYAPRPGK</sequence>
<evidence type="ECO:0000256" key="17">
    <source>
        <dbReference type="HAMAP-Rule" id="MF_02089"/>
    </source>
</evidence>